<evidence type="ECO:0000256" key="10">
    <source>
        <dbReference type="ARBA" id="ARBA00030775"/>
    </source>
</evidence>
<evidence type="ECO:0000313" key="14">
    <source>
        <dbReference type="EMBL" id="SET63137.1"/>
    </source>
</evidence>
<keyword evidence="7 11" id="KW-1133">Transmembrane helix</keyword>
<keyword evidence="6 11" id="KW-0812">Transmembrane</keyword>
<keyword evidence="5" id="KW-0997">Cell inner membrane</keyword>
<proteinExistence type="inferred from homology"/>
<sequence length="160" mass="16441">MAKGCRGFTLVELLVTITLVGILAAIAVPSFSTAIQNTKADTEVSDFQRFLNYARQQAINSGTVIRITPSVAGAAWNTQLSAIDPAATAPIPILRVLPAMDSASVLTVSGNPTAIDFNNLGGLAAPVPTAAAAVSVTYTRGTITRVINICLSGRIVLGGC</sequence>
<reference evidence="14 15" key="1">
    <citation type="submission" date="2016-10" db="EMBL/GenBank/DDBJ databases">
        <authorList>
            <person name="de Groot N.N."/>
        </authorList>
    </citation>
    <scope>NUCLEOTIDE SEQUENCE [LARGE SCALE GENOMIC DNA]</scope>
    <source>
        <strain evidence="14 15">DSM 11363</strain>
    </source>
</reference>
<dbReference type="InterPro" id="IPR022346">
    <property type="entry name" value="T2SS_GspH"/>
</dbReference>
<dbReference type="AlphaFoldDB" id="A0A1I0FXZ0"/>
<evidence type="ECO:0000256" key="7">
    <source>
        <dbReference type="ARBA" id="ARBA00022989"/>
    </source>
</evidence>
<keyword evidence="3" id="KW-1003">Cell membrane</keyword>
<organism evidence="14 15">
    <name type="scientific">Pseudomonas graminis</name>
    <dbReference type="NCBI Taxonomy" id="158627"/>
    <lineage>
        <taxon>Bacteria</taxon>
        <taxon>Pseudomonadati</taxon>
        <taxon>Pseudomonadota</taxon>
        <taxon>Gammaproteobacteria</taxon>
        <taxon>Pseudomonadales</taxon>
        <taxon>Pseudomonadaceae</taxon>
        <taxon>Pseudomonas</taxon>
    </lineage>
</organism>
<feature type="domain" description="General secretion pathway GspH" evidence="12">
    <location>
        <begin position="44"/>
        <end position="152"/>
    </location>
</feature>
<keyword evidence="8 11" id="KW-0472">Membrane</keyword>
<dbReference type="GO" id="GO:0015627">
    <property type="term" value="C:type II protein secretion system complex"/>
    <property type="evidence" value="ECO:0007669"/>
    <property type="project" value="InterPro"/>
</dbReference>
<dbReference type="Proteomes" id="UP000182332">
    <property type="component" value="Unassembled WGS sequence"/>
</dbReference>
<reference evidence="13" key="2">
    <citation type="journal article" date="2020" name="mSystems">
        <title>Genome- and Community-Level Interaction Insights into Carbon Utilization and Element Cycling Functions of Hydrothermarchaeota in Hydrothermal Sediment.</title>
        <authorList>
            <person name="Zhou Z."/>
            <person name="Liu Y."/>
            <person name="Xu W."/>
            <person name="Pan J."/>
            <person name="Luo Z.H."/>
            <person name="Li M."/>
        </authorList>
    </citation>
    <scope>NUCLEOTIDE SEQUENCE [LARGE SCALE GENOMIC DNA]</scope>
    <source>
        <strain evidence="13">SpSt-200</strain>
    </source>
</reference>
<dbReference type="SUPFAM" id="SSF54523">
    <property type="entry name" value="Pili subunits"/>
    <property type="match status" value="1"/>
</dbReference>
<comment type="subcellular location">
    <subcellularLocation>
        <location evidence="1">Cell inner membrane</location>
        <topology evidence="1">Single-pass membrane protein</topology>
    </subcellularLocation>
</comment>
<dbReference type="EMBL" id="DSIN01000034">
    <property type="protein sequence ID" value="HEF28648.1"/>
    <property type="molecule type" value="Genomic_DNA"/>
</dbReference>
<keyword evidence="4" id="KW-0488">Methylation</keyword>
<name>A0A1I0FXZ0_9PSED</name>
<dbReference type="NCBIfam" id="TIGR02532">
    <property type="entry name" value="IV_pilin_GFxxxE"/>
    <property type="match status" value="1"/>
</dbReference>
<evidence type="ECO:0000256" key="4">
    <source>
        <dbReference type="ARBA" id="ARBA00022481"/>
    </source>
</evidence>
<evidence type="ECO:0000313" key="13">
    <source>
        <dbReference type="EMBL" id="HEF28648.1"/>
    </source>
</evidence>
<dbReference type="PROSITE" id="PS00409">
    <property type="entry name" value="PROKAR_NTER_METHYL"/>
    <property type="match status" value="1"/>
</dbReference>
<evidence type="ECO:0000256" key="6">
    <source>
        <dbReference type="ARBA" id="ARBA00022692"/>
    </source>
</evidence>
<evidence type="ECO:0000256" key="8">
    <source>
        <dbReference type="ARBA" id="ARBA00023136"/>
    </source>
</evidence>
<accession>A0A1I0FXZ0</accession>
<dbReference type="Pfam" id="PF07963">
    <property type="entry name" value="N_methyl"/>
    <property type="match status" value="1"/>
</dbReference>
<evidence type="ECO:0000256" key="3">
    <source>
        <dbReference type="ARBA" id="ARBA00022475"/>
    </source>
</evidence>
<dbReference type="GO" id="GO:0005886">
    <property type="term" value="C:plasma membrane"/>
    <property type="evidence" value="ECO:0007669"/>
    <property type="project" value="UniProtKB-SubCell"/>
</dbReference>
<dbReference type="Pfam" id="PF12019">
    <property type="entry name" value="GspH"/>
    <property type="match status" value="1"/>
</dbReference>
<feature type="transmembrane region" description="Helical" evidence="11">
    <location>
        <begin position="7"/>
        <end position="28"/>
    </location>
</feature>
<dbReference type="OrthoDB" id="2313614at2"/>
<dbReference type="Gene3D" id="3.55.40.10">
    <property type="entry name" value="minor pseudopilin epsh domain"/>
    <property type="match status" value="1"/>
</dbReference>
<dbReference type="EMBL" id="FOHW01000018">
    <property type="protein sequence ID" value="SET63137.1"/>
    <property type="molecule type" value="Genomic_DNA"/>
</dbReference>
<evidence type="ECO:0000256" key="1">
    <source>
        <dbReference type="ARBA" id="ARBA00004377"/>
    </source>
</evidence>
<dbReference type="RefSeq" id="WP_074890527.1">
    <property type="nucleotide sequence ID" value="NZ_FOHW01000018.1"/>
</dbReference>
<dbReference type="InterPro" id="IPR012902">
    <property type="entry name" value="N_methyl_site"/>
</dbReference>
<evidence type="ECO:0000256" key="11">
    <source>
        <dbReference type="SAM" id="Phobius"/>
    </source>
</evidence>
<evidence type="ECO:0000256" key="9">
    <source>
        <dbReference type="ARBA" id="ARBA00025772"/>
    </source>
</evidence>
<protein>
    <recommendedName>
        <fullName evidence="2">Type II secretion system protein H</fullName>
    </recommendedName>
    <alternativeName>
        <fullName evidence="10">General secretion pathway protein H</fullName>
    </alternativeName>
</protein>
<evidence type="ECO:0000256" key="2">
    <source>
        <dbReference type="ARBA" id="ARBA00021549"/>
    </source>
</evidence>
<evidence type="ECO:0000313" key="15">
    <source>
        <dbReference type="Proteomes" id="UP000182332"/>
    </source>
</evidence>
<gene>
    <name evidence="13" type="ORF">ENP23_23135</name>
    <name evidence="14" type="ORF">SAMN05216197_11892</name>
</gene>
<comment type="similarity">
    <text evidence="9">Belongs to the GSP H family.</text>
</comment>
<evidence type="ECO:0000259" key="12">
    <source>
        <dbReference type="Pfam" id="PF12019"/>
    </source>
</evidence>
<dbReference type="GO" id="GO:0015628">
    <property type="term" value="P:protein secretion by the type II secretion system"/>
    <property type="evidence" value="ECO:0007669"/>
    <property type="project" value="InterPro"/>
</dbReference>
<dbReference type="InterPro" id="IPR045584">
    <property type="entry name" value="Pilin-like"/>
</dbReference>
<evidence type="ECO:0000256" key="5">
    <source>
        <dbReference type="ARBA" id="ARBA00022519"/>
    </source>
</evidence>